<dbReference type="OrthoDB" id="9813184at2"/>
<organism evidence="12 13">
    <name type="scientific">Paenibacillus aquistagni</name>
    <dbReference type="NCBI Taxonomy" id="1852522"/>
    <lineage>
        <taxon>Bacteria</taxon>
        <taxon>Bacillati</taxon>
        <taxon>Bacillota</taxon>
        <taxon>Bacilli</taxon>
        <taxon>Bacillales</taxon>
        <taxon>Paenibacillaceae</taxon>
        <taxon>Paenibacillus</taxon>
    </lineage>
</organism>
<dbReference type="InterPro" id="IPR026283">
    <property type="entry name" value="B-gal_1-like"/>
</dbReference>
<dbReference type="SUPFAM" id="SSF49785">
    <property type="entry name" value="Galactose-binding domain-like"/>
    <property type="match status" value="1"/>
</dbReference>
<keyword evidence="5" id="KW-0378">Hydrolase</keyword>
<dbReference type="EC" id="3.2.1.23" evidence="3"/>
<evidence type="ECO:0000256" key="1">
    <source>
        <dbReference type="ARBA" id="ARBA00001412"/>
    </source>
</evidence>
<sequence>MTQLSWEGQQMLLNGEPFRIISGAMHYWRVVPEYWEDRLRKIKAMGCNTVETYIAWNVHEPKEGQFNFKGMADVSRFVALAKEVGLYVIVRPASYICAEWEFGGFPAWLLNEEMELRCNDPRYLSKVEAYYDQLIPELTPHLITNGGPIIAMQIENEYGSYGNDKAYLQASKQMLEERGVDVLLFTSDGPQDDMLQGGMTEGVWATVNFGSRANDAFDKLLEYQPDAPLMCMEFWNGWFDHWHEEHHTRSAQSAAESLDEILARGASVNFYMVHGGTNFGFMNGANHGERFEPTVTSYDYDAAISECGDITPKFHAFRDVIGKYTTLSEEPIPANLPKAAYGAVDVKRSVKLFDTLAAISEEHQSVTPEPMEAYGQAFGFTMYSTTITGPRPESHLKIQDVHDRALVFLDKKFIGVVERWNPTSIPVVIPEGGAALDILVENMGRVNYGPQLIDRKGITHGVRLNGQFQFHWTVRTMPLEDIAQVAFDQASSELTGPQPAFYEAELNIDGEPQDTFLYLDGWKKGVVFINGFNLGRYWEVGPQKSLYVPAPILKSGRNEIVVFELHEQGEALRFEDVPEL</sequence>
<name>A0A1X7LBA2_9BACL</name>
<comment type="similarity">
    <text evidence="2">Belongs to the glycosyl hydrolase 35 family.</text>
</comment>
<feature type="active site" description="Nucleophile" evidence="8">
    <location>
        <position position="233"/>
    </location>
</feature>
<dbReference type="InterPro" id="IPR031330">
    <property type="entry name" value="Gly_Hdrlase_35_cat"/>
</dbReference>
<evidence type="ECO:0000259" key="9">
    <source>
        <dbReference type="Pfam" id="PF01301"/>
    </source>
</evidence>
<dbReference type="PANTHER" id="PTHR23421">
    <property type="entry name" value="BETA-GALACTOSIDASE RELATED"/>
    <property type="match status" value="1"/>
</dbReference>
<keyword evidence="6" id="KW-0325">Glycoprotein</keyword>
<dbReference type="Pfam" id="PF21467">
    <property type="entry name" value="BetaGal_gal-bd"/>
    <property type="match status" value="1"/>
</dbReference>
<dbReference type="InterPro" id="IPR008979">
    <property type="entry name" value="Galactose-bd-like_sf"/>
</dbReference>
<keyword evidence="13" id="KW-1185">Reference proteome</keyword>
<feature type="domain" description="Glycoside hydrolase 35 catalytic" evidence="9">
    <location>
        <begin position="10"/>
        <end position="323"/>
    </location>
</feature>
<dbReference type="SUPFAM" id="SSF51445">
    <property type="entry name" value="(Trans)glycosidases"/>
    <property type="match status" value="1"/>
</dbReference>
<evidence type="ECO:0000313" key="13">
    <source>
        <dbReference type="Proteomes" id="UP000193834"/>
    </source>
</evidence>
<feature type="domain" description="Beta-galactosidase 1-like first all-beta" evidence="10">
    <location>
        <begin position="368"/>
        <end position="476"/>
    </location>
</feature>
<dbReference type="Pfam" id="PF21317">
    <property type="entry name" value="BetaGal_ABD_1"/>
    <property type="match status" value="1"/>
</dbReference>
<evidence type="ECO:0000256" key="4">
    <source>
        <dbReference type="ARBA" id="ARBA00022729"/>
    </source>
</evidence>
<evidence type="ECO:0000256" key="7">
    <source>
        <dbReference type="ARBA" id="ARBA00023295"/>
    </source>
</evidence>
<evidence type="ECO:0000259" key="10">
    <source>
        <dbReference type="Pfam" id="PF21317"/>
    </source>
</evidence>
<evidence type="ECO:0000313" key="12">
    <source>
        <dbReference type="EMBL" id="SMG51148.1"/>
    </source>
</evidence>
<dbReference type="Gene3D" id="3.20.20.80">
    <property type="entry name" value="Glycosidases"/>
    <property type="match status" value="1"/>
</dbReference>
<evidence type="ECO:0000256" key="3">
    <source>
        <dbReference type="ARBA" id="ARBA00012756"/>
    </source>
</evidence>
<proteinExistence type="inferred from homology"/>
<dbReference type="Gene3D" id="2.60.120.260">
    <property type="entry name" value="Galactose-binding domain-like"/>
    <property type="match status" value="2"/>
</dbReference>
<dbReference type="Proteomes" id="UP000193834">
    <property type="component" value="Unassembled WGS sequence"/>
</dbReference>
<dbReference type="InterPro" id="IPR048912">
    <property type="entry name" value="BetaGal1-like_ABD1"/>
</dbReference>
<evidence type="ECO:0000256" key="5">
    <source>
        <dbReference type="ARBA" id="ARBA00022801"/>
    </source>
</evidence>
<dbReference type="Pfam" id="PF01301">
    <property type="entry name" value="Glyco_hydro_35"/>
    <property type="match status" value="1"/>
</dbReference>
<dbReference type="InterPro" id="IPR001944">
    <property type="entry name" value="Glycoside_Hdrlase_35"/>
</dbReference>
<dbReference type="PIRSF" id="PIRSF006336">
    <property type="entry name" value="B-gal"/>
    <property type="match status" value="1"/>
</dbReference>
<dbReference type="PRINTS" id="PR00742">
    <property type="entry name" value="GLHYDRLASE35"/>
</dbReference>
<dbReference type="AlphaFoldDB" id="A0A1X7LBA2"/>
<feature type="domain" description="Beta-galactosidase galactose-binding" evidence="11">
    <location>
        <begin position="499"/>
        <end position="558"/>
    </location>
</feature>
<reference evidence="12 13" key="1">
    <citation type="submission" date="2017-04" db="EMBL/GenBank/DDBJ databases">
        <authorList>
            <person name="Afonso C.L."/>
            <person name="Miller P.J."/>
            <person name="Scott M.A."/>
            <person name="Spackman E."/>
            <person name="Goraichik I."/>
            <person name="Dimitrov K.M."/>
            <person name="Suarez D.L."/>
            <person name="Swayne D.E."/>
        </authorList>
    </citation>
    <scope>NUCLEOTIDE SEQUENCE [LARGE SCALE GENOMIC DNA]</scope>
    <source>
        <strain evidence="12 13">11</strain>
    </source>
</reference>
<evidence type="ECO:0000256" key="2">
    <source>
        <dbReference type="ARBA" id="ARBA00009809"/>
    </source>
</evidence>
<dbReference type="InterPro" id="IPR017853">
    <property type="entry name" value="GH"/>
</dbReference>
<evidence type="ECO:0000259" key="11">
    <source>
        <dbReference type="Pfam" id="PF21467"/>
    </source>
</evidence>
<dbReference type="InterPro" id="IPR048913">
    <property type="entry name" value="BetaGal_gal-bd"/>
</dbReference>
<gene>
    <name evidence="12" type="ORF">SAMN06295960_3230</name>
</gene>
<keyword evidence="4" id="KW-0732">Signal</keyword>
<dbReference type="STRING" id="1852522.SAMN06295960_3230"/>
<dbReference type="GO" id="GO:0004565">
    <property type="term" value="F:beta-galactosidase activity"/>
    <property type="evidence" value="ECO:0007669"/>
    <property type="project" value="UniProtKB-EC"/>
</dbReference>
<dbReference type="InterPro" id="IPR019801">
    <property type="entry name" value="Glyco_hydro_35_CS"/>
</dbReference>
<protein>
    <recommendedName>
        <fullName evidence="3">beta-galactosidase</fullName>
        <ecNumber evidence="3">3.2.1.23</ecNumber>
    </recommendedName>
</protein>
<evidence type="ECO:0000256" key="6">
    <source>
        <dbReference type="ARBA" id="ARBA00023180"/>
    </source>
</evidence>
<dbReference type="RefSeq" id="WP_085495749.1">
    <property type="nucleotide sequence ID" value="NZ_FXAZ01000004.1"/>
</dbReference>
<dbReference type="GO" id="GO:0005975">
    <property type="term" value="P:carbohydrate metabolic process"/>
    <property type="evidence" value="ECO:0007669"/>
    <property type="project" value="InterPro"/>
</dbReference>
<dbReference type="FunFam" id="3.20.20.80:FF:000115">
    <property type="entry name" value="Beta-galactosidase"/>
    <property type="match status" value="1"/>
</dbReference>
<feature type="active site" description="Proton donor" evidence="8">
    <location>
        <position position="157"/>
    </location>
</feature>
<accession>A0A1X7LBA2</accession>
<comment type="catalytic activity">
    <reaction evidence="1">
        <text>Hydrolysis of terminal non-reducing beta-D-galactose residues in beta-D-galactosides.</text>
        <dbReference type="EC" id="3.2.1.23"/>
    </reaction>
</comment>
<dbReference type="FunFam" id="2.60.120.260:FF:000021">
    <property type="entry name" value="Beta-galactosidase"/>
    <property type="match status" value="1"/>
</dbReference>
<dbReference type="PROSITE" id="PS01182">
    <property type="entry name" value="GLYCOSYL_HYDROL_F35"/>
    <property type="match status" value="1"/>
</dbReference>
<keyword evidence="7" id="KW-0326">Glycosidase</keyword>
<dbReference type="EMBL" id="FXAZ01000004">
    <property type="protein sequence ID" value="SMG51148.1"/>
    <property type="molecule type" value="Genomic_DNA"/>
</dbReference>
<evidence type="ECO:0000256" key="8">
    <source>
        <dbReference type="PIRSR" id="PIRSR006336-1"/>
    </source>
</evidence>